<reference evidence="4 5" key="1">
    <citation type="journal article" date="2023" name="Microbiol. Spectr.">
        <title>Synergy between Genome Mining, Metabolomics, and Bioinformatics Uncovers Antibacterial Chlorinated Carbazole Alkaloids and Their Biosynthetic Gene Cluster from Streptomyces tubbatahanensis sp. nov., a Novel Actinomycete Isolated from Sulu Sea, Philippines.</title>
        <authorList>
            <person name="Tenebro C.P."/>
            <person name="Trono D.J.V.L."/>
            <person name="Balida L.A.P."/>
            <person name="Bayog L.K.A."/>
            <person name="Bruna J.R."/>
            <person name="Sabido E.M."/>
            <person name="Caspe D.P.C."/>
            <person name="de Los Santos E.L.C."/>
            <person name="Saludes J.P."/>
            <person name="Dalisay D.S."/>
        </authorList>
    </citation>
    <scope>NUCLEOTIDE SEQUENCE [LARGE SCALE GENOMIC DNA]</scope>
    <source>
        <strain evidence="4 5">DSD3025</strain>
    </source>
</reference>
<proteinExistence type="predicted"/>
<evidence type="ECO:0000313" key="4">
    <source>
        <dbReference type="EMBL" id="UNT00821.1"/>
    </source>
</evidence>
<dbReference type="PANTHER" id="PTHR45527:SF1">
    <property type="entry name" value="FATTY ACID SYNTHASE"/>
    <property type="match status" value="1"/>
</dbReference>
<dbReference type="EMBL" id="CP093846">
    <property type="protein sequence ID" value="UNT00821.1"/>
    <property type="molecule type" value="Genomic_DNA"/>
</dbReference>
<dbReference type="InterPro" id="IPR036736">
    <property type="entry name" value="ACP-like_sf"/>
</dbReference>
<dbReference type="Gene3D" id="3.30.300.30">
    <property type="match status" value="1"/>
</dbReference>
<dbReference type="InterPro" id="IPR006162">
    <property type="entry name" value="Ppantetheine_attach_site"/>
</dbReference>
<dbReference type="InterPro" id="IPR042099">
    <property type="entry name" value="ANL_N_sf"/>
</dbReference>
<sequence length="249" mass="27093">MYRTGDVVRWREDGSLEFVGRADDQVKVRGFRIEPGEVEAALAGCAGVARAVAVVREDVPGNRRLVAYVTAEAGQRPEPAAVRAECAQAVPDPMVPSVIVVLDRIPLTVNGKVDRKALPEPVSETVAWRGPRSSREEILCGLFAEVLGVPQVGIDDSFFDLGGHSLLATRLVGRVRSLLDAELSGGSCSRRRPSPAWTECWTLRAVAACRWSRVPVPRAFRFPSARSVCGSCTSWRARAPPTTCRWRCG</sequence>
<dbReference type="InterPro" id="IPR025110">
    <property type="entry name" value="AMP-bd_C"/>
</dbReference>
<evidence type="ECO:0000256" key="2">
    <source>
        <dbReference type="ARBA" id="ARBA00022553"/>
    </source>
</evidence>
<dbReference type="InterPro" id="IPR029058">
    <property type="entry name" value="AB_hydrolase_fold"/>
</dbReference>
<organism evidence="4 5">
    <name type="scientific">Streptomyces tubbatahanensis</name>
    <dbReference type="NCBI Taxonomy" id="2923272"/>
    <lineage>
        <taxon>Bacteria</taxon>
        <taxon>Bacillati</taxon>
        <taxon>Actinomycetota</taxon>
        <taxon>Actinomycetes</taxon>
        <taxon>Kitasatosporales</taxon>
        <taxon>Streptomycetaceae</taxon>
        <taxon>Streptomyces</taxon>
    </lineage>
</organism>
<dbReference type="PROSITE" id="PS50075">
    <property type="entry name" value="CARRIER"/>
    <property type="match status" value="1"/>
</dbReference>
<feature type="domain" description="Carrier" evidence="3">
    <location>
        <begin position="130"/>
        <end position="214"/>
    </location>
</feature>
<dbReference type="Proteomes" id="UP001202244">
    <property type="component" value="Chromosome"/>
</dbReference>
<evidence type="ECO:0000313" key="5">
    <source>
        <dbReference type="Proteomes" id="UP001202244"/>
    </source>
</evidence>
<dbReference type="Gene3D" id="3.40.50.12780">
    <property type="entry name" value="N-terminal domain of ligase-like"/>
    <property type="match status" value="1"/>
</dbReference>
<dbReference type="SUPFAM" id="SSF56801">
    <property type="entry name" value="Acetyl-CoA synthetase-like"/>
    <property type="match status" value="1"/>
</dbReference>
<dbReference type="InterPro" id="IPR009081">
    <property type="entry name" value="PP-bd_ACP"/>
</dbReference>
<dbReference type="Gene3D" id="3.40.50.1820">
    <property type="entry name" value="alpha/beta hydrolase"/>
    <property type="match status" value="1"/>
</dbReference>
<protein>
    <submittedName>
        <fullName evidence="4">Phosphopantetheine-binding protein</fullName>
    </submittedName>
</protein>
<dbReference type="SUPFAM" id="SSF47336">
    <property type="entry name" value="ACP-like"/>
    <property type="match status" value="1"/>
</dbReference>
<dbReference type="InterPro" id="IPR045851">
    <property type="entry name" value="AMP-bd_C_sf"/>
</dbReference>
<dbReference type="PROSITE" id="PS00012">
    <property type="entry name" value="PHOSPHOPANTETHEINE"/>
    <property type="match status" value="1"/>
</dbReference>
<name>A0ABY3Y296_9ACTN</name>
<accession>A0ABY3Y296</accession>
<dbReference type="Pfam" id="PF00550">
    <property type="entry name" value="PP-binding"/>
    <property type="match status" value="1"/>
</dbReference>
<keyword evidence="5" id="KW-1185">Reference proteome</keyword>
<dbReference type="Pfam" id="PF13193">
    <property type="entry name" value="AMP-binding_C"/>
    <property type="match status" value="1"/>
</dbReference>
<evidence type="ECO:0000256" key="1">
    <source>
        <dbReference type="ARBA" id="ARBA00022450"/>
    </source>
</evidence>
<dbReference type="PANTHER" id="PTHR45527">
    <property type="entry name" value="NONRIBOSOMAL PEPTIDE SYNTHETASE"/>
    <property type="match status" value="1"/>
</dbReference>
<keyword evidence="2" id="KW-0597">Phosphoprotein</keyword>
<evidence type="ECO:0000259" key="3">
    <source>
        <dbReference type="PROSITE" id="PS50075"/>
    </source>
</evidence>
<gene>
    <name evidence="4" type="ORF">MMF93_00150</name>
</gene>
<keyword evidence="1" id="KW-0596">Phosphopantetheine</keyword>